<sequence length="98" mass="10452">MCCRTRCCRIRGPPARGRWSETKTSSAEEKEEEAARDGRGDGGGEGGADSSVERLLSSPVEAWDEVHPAGIGSRGRGMGAREAGVALVESLLFWCGER</sequence>
<dbReference type="InParanoid" id="E4ZP47"/>
<evidence type="ECO:0000313" key="3">
    <source>
        <dbReference type="Proteomes" id="UP000002668"/>
    </source>
</evidence>
<organism evidence="3">
    <name type="scientific">Leptosphaeria maculans (strain JN3 / isolate v23.1.3 / race Av1-4-5-6-7-8)</name>
    <name type="common">Blackleg fungus</name>
    <name type="synonym">Phoma lingam</name>
    <dbReference type="NCBI Taxonomy" id="985895"/>
    <lineage>
        <taxon>Eukaryota</taxon>
        <taxon>Fungi</taxon>
        <taxon>Dikarya</taxon>
        <taxon>Ascomycota</taxon>
        <taxon>Pezizomycotina</taxon>
        <taxon>Dothideomycetes</taxon>
        <taxon>Pleosporomycetidae</taxon>
        <taxon>Pleosporales</taxon>
        <taxon>Pleosporineae</taxon>
        <taxon>Leptosphaeriaceae</taxon>
        <taxon>Plenodomus</taxon>
        <taxon>Plenodomus lingam/Leptosphaeria maculans species complex</taxon>
    </lineage>
</organism>
<dbReference type="EMBL" id="FP929105">
    <property type="protein sequence ID" value="CBX93576.1"/>
    <property type="molecule type" value="Genomic_DNA"/>
</dbReference>
<keyword evidence="3" id="KW-1185">Reference proteome</keyword>
<dbReference type="VEuPathDB" id="FungiDB:LEMA_uP044770.1"/>
<name>E4ZP47_LEPMJ</name>
<reference evidence="3" key="1">
    <citation type="journal article" date="2011" name="Nat. Commun.">
        <title>Effector diversification within compartments of the Leptosphaeria maculans genome affected by Repeat-Induced Point mutations.</title>
        <authorList>
            <person name="Rouxel T."/>
            <person name="Grandaubert J."/>
            <person name="Hane J.K."/>
            <person name="Hoede C."/>
            <person name="van de Wouw A.P."/>
            <person name="Couloux A."/>
            <person name="Dominguez V."/>
            <person name="Anthouard V."/>
            <person name="Bally P."/>
            <person name="Bourras S."/>
            <person name="Cozijnsen A.J."/>
            <person name="Ciuffetti L.M."/>
            <person name="Degrave A."/>
            <person name="Dilmaghani A."/>
            <person name="Duret L."/>
            <person name="Fudal I."/>
            <person name="Goodwin S.B."/>
            <person name="Gout L."/>
            <person name="Glaser N."/>
            <person name="Linglin J."/>
            <person name="Kema G.H.J."/>
            <person name="Lapalu N."/>
            <person name="Lawrence C.B."/>
            <person name="May K."/>
            <person name="Meyer M."/>
            <person name="Ollivier B."/>
            <person name="Poulain J."/>
            <person name="Schoch C.L."/>
            <person name="Simon A."/>
            <person name="Spatafora J.W."/>
            <person name="Stachowiak A."/>
            <person name="Turgeon B.G."/>
            <person name="Tyler B.M."/>
            <person name="Vincent D."/>
            <person name="Weissenbach J."/>
            <person name="Amselem J."/>
            <person name="Quesneville H."/>
            <person name="Oliver R.P."/>
            <person name="Wincker P."/>
            <person name="Balesdent M.-H."/>
            <person name="Howlett B.J."/>
        </authorList>
    </citation>
    <scope>NUCLEOTIDE SEQUENCE [LARGE SCALE GENOMIC DNA]</scope>
    <source>
        <strain evidence="3">JN3 / isolate v23.1.3 / race Av1-4-5-6-7-8</strain>
    </source>
</reference>
<feature type="region of interest" description="Disordered" evidence="1">
    <location>
        <begin position="12"/>
        <end position="78"/>
    </location>
</feature>
<accession>E4ZP47</accession>
<protein>
    <submittedName>
        <fullName evidence="2">Predicted protein</fullName>
    </submittedName>
</protein>
<evidence type="ECO:0000256" key="1">
    <source>
        <dbReference type="SAM" id="MobiDB-lite"/>
    </source>
</evidence>
<dbReference type="Proteomes" id="UP000002668">
    <property type="component" value="Genome"/>
</dbReference>
<evidence type="ECO:0000313" key="2">
    <source>
        <dbReference type="EMBL" id="CBX93576.1"/>
    </source>
</evidence>
<dbReference type="AlphaFoldDB" id="E4ZP47"/>
<gene>
    <name evidence="2" type="ORF">LEMA_uP044770.1</name>
</gene>
<dbReference type="HOGENOM" id="CLU_2333971_0_0_1"/>
<proteinExistence type="predicted"/>
<feature type="compositionally biased region" description="Basic and acidic residues" evidence="1">
    <location>
        <begin position="33"/>
        <end position="42"/>
    </location>
</feature>